<dbReference type="InterPro" id="IPR007219">
    <property type="entry name" value="XnlR_reg_dom"/>
</dbReference>
<dbReference type="GO" id="GO:0008270">
    <property type="term" value="F:zinc ion binding"/>
    <property type="evidence" value="ECO:0007669"/>
    <property type="project" value="InterPro"/>
</dbReference>
<gene>
    <name evidence="5" type="ORF">MMYC01_201926</name>
</gene>
<dbReference type="GO" id="GO:0003677">
    <property type="term" value="F:DNA binding"/>
    <property type="evidence" value="ECO:0007669"/>
    <property type="project" value="InterPro"/>
</dbReference>
<dbReference type="PANTHER" id="PTHR31001:SF49">
    <property type="entry name" value="ZN(II)2CYS6 TRANSCRIPTION FACTOR (EUROFUNG)"/>
    <property type="match status" value="1"/>
</dbReference>
<dbReference type="AlphaFoldDB" id="A0A175WCF7"/>
<organism evidence="5 6">
    <name type="scientific">Madurella mycetomatis</name>
    <dbReference type="NCBI Taxonomy" id="100816"/>
    <lineage>
        <taxon>Eukaryota</taxon>
        <taxon>Fungi</taxon>
        <taxon>Dikarya</taxon>
        <taxon>Ascomycota</taxon>
        <taxon>Pezizomycotina</taxon>
        <taxon>Sordariomycetes</taxon>
        <taxon>Sordariomycetidae</taxon>
        <taxon>Sordariales</taxon>
        <taxon>Sordariales incertae sedis</taxon>
        <taxon>Madurella</taxon>
    </lineage>
</organism>
<dbReference type="EMBL" id="LCTW02000038">
    <property type="protein sequence ID" value="KXX81315.1"/>
    <property type="molecule type" value="Genomic_DNA"/>
</dbReference>
<feature type="compositionally biased region" description="Polar residues" evidence="3">
    <location>
        <begin position="689"/>
        <end position="708"/>
    </location>
</feature>
<keyword evidence="2" id="KW-0539">Nucleus</keyword>
<evidence type="ECO:0000256" key="1">
    <source>
        <dbReference type="ARBA" id="ARBA00004123"/>
    </source>
</evidence>
<proteinExistence type="predicted"/>
<dbReference type="OrthoDB" id="4934715at2759"/>
<dbReference type="SMART" id="SM00906">
    <property type="entry name" value="Fungal_trans"/>
    <property type="match status" value="1"/>
</dbReference>
<comment type="caution">
    <text evidence="5">The sequence shown here is derived from an EMBL/GenBank/DDBJ whole genome shotgun (WGS) entry which is preliminary data.</text>
</comment>
<dbReference type="PANTHER" id="PTHR31001">
    <property type="entry name" value="UNCHARACTERIZED TRANSCRIPTIONAL REGULATORY PROTEIN"/>
    <property type="match status" value="1"/>
</dbReference>
<evidence type="ECO:0000256" key="3">
    <source>
        <dbReference type="SAM" id="MobiDB-lite"/>
    </source>
</evidence>
<feature type="region of interest" description="Disordered" evidence="3">
    <location>
        <begin position="678"/>
        <end position="714"/>
    </location>
</feature>
<dbReference type="Pfam" id="PF04082">
    <property type="entry name" value="Fungal_trans"/>
    <property type="match status" value="1"/>
</dbReference>
<comment type="subcellular location">
    <subcellularLocation>
        <location evidence="1">Nucleus</location>
    </subcellularLocation>
</comment>
<dbReference type="Proteomes" id="UP000078237">
    <property type="component" value="Unassembled WGS sequence"/>
</dbReference>
<evidence type="ECO:0000256" key="2">
    <source>
        <dbReference type="ARBA" id="ARBA00023242"/>
    </source>
</evidence>
<dbReference type="VEuPathDB" id="FungiDB:MMYC01_201926"/>
<evidence type="ECO:0000313" key="6">
    <source>
        <dbReference type="Proteomes" id="UP000078237"/>
    </source>
</evidence>
<accession>A0A175WCF7</accession>
<keyword evidence="6" id="KW-1185">Reference proteome</keyword>
<name>A0A175WCF7_9PEZI</name>
<feature type="region of interest" description="Disordered" evidence="3">
    <location>
        <begin position="21"/>
        <end position="41"/>
    </location>
</feature>
<evidence type="ECO:0000259" key="4">
    <source>
        <dbReference type="SMART" id="SM00906"/>
    </source>
</evidence>
<dbReference type="STRING" id="100816.A0A175WCF7"/>
<dbReference type="CDD" id="cd12148">
    <property type="entry name" value="fungal_TF_MHR"/>
    <property type="match status" value="1"/>
</dbReference>
<feature type="domain" description="Xylanolytic transcriptional activator regulatory" evidence="4">
    <location>
        <begin position="347"/>
        <end position="421"/>
    </location>
</feature>
<sequence>MQASGAGASLHGLLRDFRAAEGPRHGDNEYNSGQSKRQKADPHSILMHHLPRKELPCNQCSKRGIAPTCQFIPYVSGGPLRSKAPATAANHEVTVQARLRHLEQLVHVLKAQARENSTASSSGGVLDDEYSEDDLIGTYPRMGETLDMIRNDDKCSDAAKWETVLREVTAITKDFAAQTISEETAAASKQGPALESVPDIHGPALLMGGYPPVPIYDMLRYLPPRTIADRLLAGFFEDKEPSWIIFHIPTFMKHYNQLWDDPTQMTYAKLALLFAMFSVAALHSMKSGKQLPDQLGDPHDVYKAYKIRAAHCLTLSNYTEPGQYKMEALIVYFACEYVGGPNKGVSIAIVLSVLVRLAMHMGMHRDPRHCPDVTPFQGEMRRRIWTVLKDLDLVVASKFGLPGNIDSKHYDTEPPANLHDEDFDEMCTTLPPPRPETERTRVLWSIAKGRLINVFADLIAATTSPRPAAYAEIMRLDKQLEQSYSSLPPCFRPRSFSESIVDPVDLIMDRYALELTYHKIRMILHRRYIGYAYTKKGSRYSYSRRACLDAATRTLRYQYDIHCERQPGGRFAGVVPHSQSSNISSHNFLLANMIICLEIWSLKAREKALASSPGATGPLTGPTSAEIIPKEQLLDMVRTSRSIWESAKKSVETDRALNILTKMLSVSIGETFDTGSATSAEYPSRADHNTGTVANSTTLPTPQPTCHGTSPWMWPSDEKLGQDVWASDMDFTPPSNDMDGLPALDFNADWSLWDNQVQNYATDGLAEIPWDAFFQTGMPGV</sequence>
<protein>
    <submittedName>
        <fullName evidence="5">Activator of stress genes 1</fullName>
    </submittedName>
</protein>
<reference evidence="5 6" key="1">
    <citation type="journal article" date="2016" name="Genome Announc.">
        <title>Genome Sequence of Madurella mycetomatis mm55, Isolated from a Human Mycetoma Case in Sudan.</title>
        <authorList>
            <person name="Smit S."/>
            <person name="Derks M.F."/>
            <person name="Bervoets S."/>
            <person name="Fahal A."/>
            <person name="van Leeuwen W."/>
            <person name="van Belkum A."/>
            <person name="van de Sande W.W."/>
        </authorList>
    </citation>
    <scope>NUCLEOTIDE SEQUENCE [LARGE SCALE GENOMIC DNA]</scope>
    <source>
        <strain evidence="6">mm55</strain>
    </source>
</reference>
<dbReference type="GO" id="GO:0006351">
    <property type="term" value="P:DNA-templated transcription"/>
    <property type="evidence" value="ECO:0007669"/>
    <property type="project" value="InterPro"/>
</dbReference>
<dbReference type="GO" id="GO:0005634">
    <property type="term" value="C:nucleus"/>
    <property type="evidence" value="ECO:0007669"/>
    <property type="project" value="UniProtKB-SubCell"/>
</dbReference>
<dbReference type="InterPro" id="IPR050613">
    <property type="entry name" value="Sec_Metabolite_Reg"/>
</dbReference>
<evidence type="ECO:0000313" key="5">
    <source>
        <dbReference type="EMBL" id="KXX81315.1"/>
    </source>
</evidence>